<dbReference type="CDD" id="cd05015">
    <property type="entry name" value="SIS_PGI_1"/>
    <property type="match status" value="1"/>
</dbReference>
<accession>A0A171DGX1</accession>
<comment type="function">
    <text evidence="7">Catalyzes the reversible isomerization of glucose-6-phosphate to fructose-6-phosphate.</text>
</comment>
<dbReference type="GO" id="GO:0006096">
    <property type="term" value="P:glycolytic process"/>
    <property type="evidence" value="ECO:0007669"/>
    <property type="project" value="UniProtKB-UniRule"/>
</dbReference>
<reference evidence="10" key="1">
    <citation type="submission" date="2016-02" db="EMBL/GenBank/DDBJ databases">
        <authorList>
            <person name="liu f."/>
        </authorList>
    </citation>
    <scope>NUCLEOTIDE SEQUENCE [LARGE SCALE GENOMIC DNA]</scope>
</reference>
<dbReference type="GO" id="GO:0005829">
    <property type="term" value="C:cytosol"/>
    <property type="evidence" value="ECO:0007669"/>
    <property type="project" value="TreeGrafter"/>
</dbReference>
<evidence type="ECO:0000313" key="9">
    <source>
        <dbReference type="EMBL" id="SAY39003.1"/>
    </source>
</evidence>
<dbReference type="InterPro" id="IPR035476">
    <property type="entry name" value="SIS_PGI_1"/>
</dbReference>
<feature type="active site" description="Proton donor" evidence="7">
    <location>
        <position position="337"/>
    </location>
</feature>
<evidence type="ECO:0000256" key="1">
    <source>
        <dbReference type="ARBA" id="ARBA00004926"/>
    </source>
</evidence>
<dbReference type="CDD" id="cd05016">
    <property type="entry name" value="SIS_PGI_2"/>
    <property type="match status" value="1"/>
</dbReference>
<name>A0A171DGX1_9SYNE</name>
<evidence type="ECO:0000256" key="3">
    <source>
        <dbReference type="ARBA" id="ARBA00022432"/>
    </source>
</evidence>
<sequence>MSSAPQIPLYPPLETTNHQQLWERFCALLWHDEELGFWLDASRMALSTEALTSLQPRFDRAFAAMAALEKGSIANPDEQRQVGHYWLRTPQLAPDPAITEELQQQQQTMAAFARGVLEGSVATPAGAAFTDVVWIGIGGSGLGPLLVIHALQQTGVGLGFHFIDNVDPEGMGRTYGELGERLKTSLVIVVSKSGSTPEPHVGMVQTRRRLEQLGGAWPAQAVAITMPGSKLDRQAVSEGWLQRFALHDWAGGRTSITSAVGLLPGLLAGVPMEDFLAGAAAMDHATRQPVVGNNPAALMAASWFVAGSGRGTRDMVVLPYRDRLQVFSRYLQQLVMESLGKRCDRDGVVVHQGIAVYGNKGSTDQHAYVQQLRDGIDNFFVTFIEVLKDPAASTPTEEDDSPGDLLDGFLQGTRSALSEGGRQSITITMERLGPRELGALVALFERTVGLYGELVNVNAYHQPGVEAGKKAAAAVLSLQKQVAALLDATPRTAVEIAQAVGAPDQVERVFWILRHMALNQPHLQVEGSWGQPRTLRFFKG</sequence>
<dbReference type="InterPro" id="IPR001672">
    <property type="entry name" value="G6P_Isomerase"/>
</dbReference>
<dbReference type="HAMAP" id="MF_00473">
    <property type="entry name" value="G6P_isomerase"/>
    <property type="match status" value="1"/>
</dbReference>
<dbReference type="RefSeq" id="WP_074457515.1">
    <property type="nucleotide sequence ID" value="NZ_FITM01000113.1"/>
</dbReference>
<dbReference type="PANTHER" id="PTHR11469:SF1">
    <property type="entry name" value="GLUCOSE-6-PHOSPHATE ISOMERASE"/>
    <property type="match status" value="1"/>
</dbReference>
<dbReference type="PRINTS" id="PR00662">
    <property type="entry name" value="G6PISOMERASE"/>
</dbReference>
<gene>
    <name evidence="7" type="primary">pgi</name>
    <name evidence="9" type="ORF">FLM9_1050</name>
</gene>
<keyword evidence="3 7" id="KW-0312">Gluconeogenesis</keyword>
<dbReference type="EC" id="5.3.1.9" evidence="7"/>
<dbReference type="GO" id="GO:0051156">
    <property type="term" value="P:glucose 6-phosphate metabolic process"/>
    <property type="evidence" value="ECO:0007669"/>
    <property type="project" value="TreeGrafter"/>
</dbReference>
<dbReference type="InterPro" id="IPR035482">
    <property type="entry name" value="SIS_PGI_2"/>
</dbReference>
<dbReference type="PROSITE" id="PS51463">
    <property type="entry name" value="P_GLUCOSE_ISOMERASE_3"/>
    <property type="match status" value="1"/>
</dbReference>
<dbReference type="GO" id="GO:0048029">
    <property type="term" value="F:monosaccharide binding"/>
    <property type="evidence" value="ECO:0007669"/>
    <property type="project" value="TreeGrafter"/>
</dbReference>
<dbReference type="Gene3D" id="3.40.50.10490">
    <property type="entry name" value="Glucose-6-phosphate isomerase like protein, domain 1"/>
    <property type="match status" value="2"/>
</dbReference>
<dbReference type="GO" id="GO:0004347">
    <property type="term" value="F:glucose-6-phosphate isomerase activity"/>
    <property type="evidence" value="ECO:0007669"/>
    <property type="project" value="UniProtKB-UniRule"/>
</dbReference>
<dbReference type="GO" id="GO:0006094">
    <property type="term" value="P:gluconeogenesis"/>
    <property type="evidence" value="ECO:0007669"/>
    <property type="project" value="UniProtKB-UniRule"/>
</dbReference>
<dbReference type="EMBL" id="FITM01000113">
    <property type="protein sequence ID" value="SAY39003.1"/>
    <property type="molecule type" value="Genomic_DNA"/>
</dbReference>
<dbReference type="AlphaFoldDB" id="A0A171DGX1"/>
<dbReference type="NCBIfam" id="NF010696">
    <property type="entry name" value="PRK14096.1"/>
    <property type="match status" value="1"/>
</dbReference>
<feature type="active site" evidence="7">
    <location>
        <position position="469"/>
    </location>
</feature>
<keyword evidence="4 7" id="KW-0324">Glycolysis</keyword>
<evidence type="ECO:0000256" key="6">
    <source>
        <dbReference type="ARBA" id="ARBA00029321"/>
    </source>
</evidence>
<comment type="similarity">
    <text evidence="2 7 8">Belongs to the GPI family.</text>
</comment>
<dbReference type="Pfam" id="PF00342">
    <property type="entry name" value="PGI"/>
    <property type="match status" value="2"/>
</dbReference>
<comment type="pathway">
    <text evidence="1 7 8">Carbohydrate degradation; glycolysis; D-glyceraldehyde 3-phosphate and glycerone phosphate from D-glucose: step 2/4.</text>
</comment>
<keyword evidence="5 7" id="KW-0413">Isomerase</keyword>
<keyword evidence="10" id="KW-1185">Reference proteome</keyword>
<evidence type="ECO:0000256" key="5">
    <source>
        <dbReference type="ARBA" id="ARBA00023235"/>
    </source>
</evidence>
<dbReference type="FunFam" id="3.40.50.10490:FF:000021">
    <property type="entry name" value="Glucose-6-phosphate isomerase"/>
    <property type="match status" value="1"/>
</dbReference>
<keyword evidence="7" id="KW-0963">Cytoplasm</keyword>
<comment type="subcellular location">
    <subcellularLocation>
        <location evidence="7">Cytoplasm</location>
    </subcellularLocation>
</comment>
<dbReference type="PROSITE" id="PS00174">
    <property type="entry name" value="P_GLUCOSE_ISOMERASE_2"/>
    <property type="match status" value="1"/>
</dbReference>
<evidence type="ECO:0000256" key="8">
    <source>
        <dbReference type="RuleBase" id="RU000612"/>
    </source>
</evidence>
<evidence type="ECO:0000256" key="7">
    <source>
        <dbReference type="HAMAP-Rule" id="MF_00473"/>
    </source>
</evidence>
<protein>
    <recommendedName>
        <fullName evidence="7">Glucose-6-phosphate isomerase</fullName>
        <shortName evidence="7">GPI</shortName>
        <ecNumber evidence="7">5.3.1.9</ecNumber>
    </recommendedName>
    <alternativeName>
        <fullName evidence="7">Phosphoglucose isomerase</fullName>
        <shortName evidence="7">PGI</shortName>
    </alternativeName>
    <alternativeName>
        <fullName evidence="7">Phosphohexose isomerase</fullName>
        <shortName evidence="7">PHI</shortName>
    </alternativeName>
</protein>
<evidence type="ECO:0000313" key="10">
    <source>
        <dbReference type="Proteomes" id="UP000182631"/>
    </source>
</evidence>
<dbReference type="OrthoDB" id="140919at2"/>
<dbReference type="InterPro" id="IPR018189">
    <property type="entry name" value="Phosphoglucose_isomerase_CS"/>
</dbReference>
<comment type="catalytic activity">
    <reaction evidence="6 7 8">
        <text>alpha-D-glucose 6-phosphate = beta-D-fructose 6-phosphate</text>
        <dbReference type="Rhea" id="RHEA:11816"/>
        <dbReference type="ChEBI" id="CHEBI:57634"/>
        <dbReference type="ChEBI" id="CHEBI:58225"/>
        <dbReference type="EC" id="5.3.1.9"/>
    </reaction>
</comment>
<dbReference type="GO" id="GO:0097367">
    <property type="term" value="F:carbohydrate derivative binding"/>
    <property type="evidence" value="ECO:0007669"/>
    <property type="project" value="InterPro"/>
</dbReference>
<dbReference type="Proteomes" id="UP000182631">
    <property type="component" value="Unassembled WGS sequence"/>
</dbReference>
<dbReference type="SUPFAM" id="SSF53697">
    <property type="entry name" value="SIS domain"/>
    <property type="match status" value="1"/>
</dbReference>
<comment type="pathway">
    <text evidence="7">Carbohydrate biosynthesis; gluconeogenesis.</text>
</comment>
<dbReference type="UniPathway" id="UPA00109">
    <property type="reaction ID" value="UER00181"/>
</dbReference>
<evidence type="ECO:0000256" key="2">
    <source>
        <dbReference type="ARBA" id="ARBA00006604"/>
    </source>
</evidence>
<dbReference type="InterPro" id="IPR046348">
    <property type="entry name" value="SIS_dom_sf"/>
</dbReference>
<dbReference type="UniPathway" id="UPA00138"/>
<feature type="active site" evidence="7">
    <location>
        <position position="366"/>
    </location>
</feature>
<dbReference type="PANTHER" id="PTHR11469">
    <property type="entry name" value="GLUCOSE-6-PHOSPHATE ISOMERASE"/>
    <property type="match status" value="1"/>
</dbReference>
<evidence type="ECO:0000256" key="4">
    <source>
        <dbReference type="ARBA" id="ARBA00023152"/>
    </source>
</evidence>
<proteinExistence type="inferred from homology"/>
<organism evidence="9 10">
    <name type="scientific">Candidatus Synechococcus spongiarum</name>
    <dbReference type="NCBI Taxonomy" id="431041"/>
    <lineage>
        <taxon>Bacteria</taxon>
        <taxon>Bacillati</taxon>
        <taxon>Cyanobacteriota</taxon>
        <taxon>Cyanophyceae</taxon>
        <taxon>Synechococcales</taxon>
        <taxon>Synechococcaceae</taxon>
        <taxon>Synechococcus</taxon>
    </lineage>
</organism>